<dbReference type="EMBL" id="JBHSMC010000016">
    <property type="protein sequence ID" value="MFC5465727.1"/>
    <property type="molecule type" value="Genomic_DNA"/>
</dbReference>
<proteinExistence type="predicted"/>
<feature type="signal peptide" evidence="2">
    <location>
        <begin position="1"/>
        <end position="20"/>
    </location>
</feature>
<sequence>MKINKLKIIFLSLLMVLLTACNNNNDNDKDVANKAKGDDNISSFRTDLDSRNYPHTVPIKIQDAKYEFKTIIGKYTPDGQIDFQESDKGIQFGDIVPDQGPNVTQKKNDKNAQKAPAPQTQQPAQQPQQPQAAQPKQQTPPADNATQGVNKYVATVIRLTNEERSKAGLPALKADSALNNVADVKAQDMYEKGYFSHTSPTYGSPFDMMRDFGITYTTAGENIAQGQKSPEEVVKAWMNSEGHRKNILDNKYTHIGVGYEQGGNQWVQMFIKK</sequence>
<dbReference type="Pfam" id="PF00188">
    <property type="entry name" value="CAP"/>
    <property type="match status" value="1"/>
</dbReference>
<keyword evidence="2" id="KW-0732">Signal</keyword>
<dbReference type="NCBIfam" id="TIGR02909">
    <property type="entry name" value="spore_YkwD"/>
    <property type="match status" value="1"/>
</dbReference>
<protein>
    <submittedName>
        <fullName evidence="4">CAP domain-containing protein</fullName>
    </submittedName>
</protein>
<accession>A0ABW0LLD9</accession>
<dbReference type="PANTHER" id="PTHR31157">
    <property type="entry name" value="SCP DOMAIN-CONTAINING PROTEIN"/>
    <property type="match status" value="1"/>
</dbReference>
<feature type="chain" id="PRO_5045535362" evidence="2">
    <location>
        <begin position="21"/>
        <end position="273"/>
    </location>
</feature>
<dbReference type="Proteomes" id="UP001596147">
    <property type="component" value="Unassembled WGS sequence"/>
</dbReference>
<organism evidence="4 5">
    <name type="scientific">Lederbergia graminis</name>
    <dbReference type="NCBI Taxonomy" id="735518"/>
    <lineage>
        <taxon>Bacteria</taxon>
        <taxon>Bacillati</taxon>
        <taxon>Bacillota</taxon>
        <taxon>Bacilli</taxon>
        <taxon>Bacillales</taxon>
        <taxon>Bacillaceae</taxon>
        <taxon>Lederbergia</taxon>
    </lineage>
</organism>
<dbReference type="PROSITE" id="PS51257">
    <property type="entry name" value="PROKAR_LIPOPROTEIN"/>
    <property type="match status" value="1"/>
</dbReference>
<evidence type="ECO:0000256" key="1">
    <source>
        <dbReference type="SAM" id="MobiDB-lite"/>
    </source>
</evidence>
<dbReference type="SUPFAM" id="SSF55797">
    <property type="entry name" value="PR-1-like"/>
    <property type="match status" value="1"/>
</dbReference>
<dbReference type="Gene3D" id="3.40.33.10">
    <property type="entry name" value="CAP"/>
    <property type="match status" value="1"/>
</dbReference>
<gene>
    <name evidence="4" type="ORF">ACFPM4_13320</name>
</gene>
<evidence type="ECO:0000313" key="4">
    <source>
        <dbReference type="EMBL" id="MFC5465727.1"/>
    </source>
</evidence>
<feature type="domain" description="SCP" evidence="3">
    <location>
        <begin position="158"/>
        <end position="270"/>
    </location>
</feature>
<dbReference type="InterPro" id="IPR014258">
    <property type="entry name" value="CAP_domain_YkwD-like"/>
</dbReference>
<dbReference type="CDD" id="cd05379">
    <property type="entry name" value="CAP_bacterial"/>
    <property type="match status" value="1"/>
</dbReference>
<keyword evidence="5" id="KW-1185">Reference proteome</keyword>
<evidence type="ECO:0000259" key="3">
    <source>
        <dbReference type="Pfam" id="PF00188"/>
    </source>
</evidence>
<name>A0ABW0LLD9_9BACI</name>
<evidence type="ECO:0000256" key="2">
    <source>
        <dbReference type="SAM" id="SignalP"/>
    </source>
</evidence>
<feature type="region of interest" description="Disordered" evidence="1">
    <location>
        <begin position="91"/>
        <end position="149"/>
    </location>
</feature>
<evidence type="ECO:0000313" key="5">
    <source>
        <dbReference type="Proteomes" id="UP001596147"/>
    </source>
</evidence>
<dbReference type="RefSeq" id="WP_382352613.1">
    <property type="nucleotide sequence ID" value="NZ_JBHSMC010000016.1"/>
</dbReference>
<comment type="caution">
    <text evidence="4">The sequence shown here is derived from an EMBL/GenBank/DDBJ whole genome shotgun (WGS) entry which is preliminary data.</text>
</comment>
<feature type="compositionally biased region" description="Low complexity" evidence="1">
    <location>
        <begin position="113"/>
        <end position="142"/>
    </location>
</feature>
<dbReference type="PANTHER" id="PTHR31157:SF1">
    <property type="entry name" value="SCP DOMAIN-CONTAINING PROTEIN"/>
    <property type="match status" value="1"/>
</dbReference>
<dbReference type="InterPro" id="IPR014044">
    <property type="entry name" value="CAP_dom"/>
</dbReference>
<dbReference type="InterPro" id="IPR035940">
    <property type="entry name" value="CAP_sf"/>
</dbReference>
<reference evidence="5" key="1">
    <citation type="journal article" date="2019" name="Int. J. Syst. Evol. Microbiol.">
        <title>The Global Catalogue of Microorganisms (GCM) 10K type strain sequencing project: providing services to taxonomists for standard genome sequencing and annotation.</title>
        <authorList>
            <consortium name="The Broad Institute Genomics Platform"/>
            <consortium name="The Broad Institute Genome Sequencing Center for Infectious Disease"/>
            <person name="Wu L."/>
            <person name="Ma J."/>
        </authorList>
    </citation>
    <scope>NUCLEOTIDE SEQUENCE [LARGE SCALE GENOMIC DNA]</scope>
    <source>
        <strain evidence="5">CGMCC 1.12237</strain>
    </source>
</reference>